<reference evidence="2 3" key="1">
    <citation type="submission" date="2019-03" db="EMBL/GenBank/DDBJ databases">
        <title>Genomic Encyclopedia of Type Strains, Phase IV (KMG-IV): sequencing the most valuable type-strain genomes for metagenomic binning, comparative biology and taxonomic classification.</title>
        <authorList>
            <person name="Goeker M."/>
        </authorList>
    </citation>
    <scope>NUCLEOTIDE SEQUENCE [LARGE SCALE GENOMIC DNA]</scope>
    <source>
        <strain evidence="2 3">DSM 46770</strain>
    </source>
</reference>
<comment type="caution">
    <text evidence="2">The sequence shown here is derived from an EMBL/GenBank/DDBJ whole genome shotgun (WGS) entry which is preliminary data.</text>
</comment>
<gene>
    <name evidence="2" type="ORF">EV190_12653</name>
</gene>
<keyword evidence="3" id="KW-1185">Reference proteome</keyword>
<organism evidence="2 3">
    <name type="scientific">Actinorugispora endophytica</name>
    <dbReference type="NCBI Taxonomy" id="1605990"/>
    <lineage>
        <taxon>Bacteria</taxon>
        <taxon>Bacillati</taxon>
        <taxon>Actinomycetota</taxon>
        <taxon>Actinomycetes</taxon>
        <taxon>Streptosporangiales</taxon>
        <taxon>Nocardiopsidaceae</taxon>
        <taxon>Actinorugispora</taxon>
    </lineage>
</organism>
<name>A0A4R6UJ73_9ACTN</name>
<sequence>MSVQTVRFRATHERVLAVAKQTGSLFDAVRAAAPQATRYTAPRAADEPESTLIPEPADGAGDPLPSIPAAAAFRSRPADQTGGEPEPRPCTVSGGCSA</sequence>
<proteinExistence type="predicted"/>
<feature type="region of interest" description="Disordered" evidence="1">
    <location>
        <begin position="34"/>
        <end position="98"/>
    </location>
</feature>
<dbReference type="EMBL" id="SNYN01000026">
    <property type="protein sequence ID" value="TDQ46146.1"/>
    <property type="molecule type" value="Genomic_DNA"/>
</dbReference>
<protein>
    <submittedName>
        <fullName evidence="2">Uncharacterized protein</fullName>
    </submittedName>
</protein>
<evidence type="ECO:0000256" key="1">
    <source>
        <dbReference type="SAM" id="MobiDB-lite"/>
    </source>
</evidence>
<evidence type="ECO:0000313" key="3">
    <source>
        <dbReference type="Proteomes" id="UP000295281"/>
    </source>
</evidence>
<dbReference type="AlphaFoldDB" id="A0A4R6UJ73"/>
<evidence type="ECO:0000313" key="2">
    <source>
        <dbReference type="EMBL" id="TDQ46146.1"/>
    </source>
</evidence>
<dbReference type="Proteomes" id="UP000295281">
    <property type="component" value="Unassembled WGS sequence"/>
</dbReference>
<accession>A0A4R6UJ73</accession>